<evidence type="ECO:0000256" key="4">
    <source>
        <dbReference type="ARBA" id="ARBA00022723"/>
    </source>
</evidence>
<evidence type="ECO:0000256" key="3">
    <source>
        <dbReference type="ARBA" id="ARBA00022617"/>
    </source>
</evidence>
<evidence type="ECO:0000256" key="2">
    <source>
        <dbReference type="ARBA" id="ARBA00022559"/>
    </source>
</evidence>
<dbReference type="InterPro" id="IPR036851">
    <property type="entry name" value="Chloroperoxidase-like_sf"/>
</dbReference>
<evidence type="ECO:0000259" key="9">
    <source>
        <dbReference type="PROSITE" id="PS51405"/>
    </source>
</evidence>
<proteinExistence type="inferred from homology"/>
<dbReference type="AlphaFoldDB" id="A0A9P5THJ4"/>
<keyword evidence="8" id="KW-0732">Signal</keyword>
<evidence type="ECO:0000256" key="1">
    <source>
        <dbReference type="ARBA" id="ARBA00001970"/>
    </source>
</evidence>
<evidence type="ECO:0000256" key="8">
    <source>
        <dbReference type="SAM" id="SignalP"/>
    </source>
</evidence>
<comment type="similarity">
    <text evidence="7">Belongs to the chloroperoxidase family.</text>
</comment>
<accession>A0A9P5THJ4</accession>
<dbReference type="EMBL" id="JADNYJ010000176">
    <property type="protein sequence ID" value="KAF8876978.1"/>
    <property type="molecule type" value="Genomic_DNA"/>
</dbReference>
<dbReference type="FunFam" id="1.10.489.10:FF:000001">
    <property type="entry name" value="Aromatic peroxygenase"/>
    <property type="match status" value="1"/>
</dbReference>
<evidence type="ECO:0000256" key="6">
    <source>
        <dbReference type="ARBA" id="ARBA00023004"/>
    </source>
</evidence>
<dbReference type="GO" id="GO:0046872">
    <property type="term" value="F:metal ion binding"/>
    <property type="evidence" value="ECO:0007669"/>
    <property type="project" value="UniProtKB-KW"/>
</dbReference>
<dbReference type="OrthoDB" id="2542103at2759"/>
<dbReference type="InterPro" id="IPR000028">
    <property type="entry name" value="Chloroperoxidase"/>
</dbReference>
<protein>
    <submittedName>
        <fullName evidence="10">Heme-thiolate peroxidase</fullName>
    </submittedName>
</protein>
<reference evidence="10" key="1">
    <citation type="submission" date="2020-11" db="EMBL/GenBank/DDBJ databases">
        <authorList>
            <consortium name="DOE Joint Genome Institute"/>
            <person name="Ahrendt S."/>
            <person name="Riley R."/>
            <person name="Andreopoulos W."/>
            <person name="LaButti K."/>
            <person name="Pangilinan J."/>
            <person name="Ruiz-duenas F.J."/>
            <person name="Barrasa J.M."/>
            <person name="Sanchez-Garcia M."/>
            <person name="Camarero S."/>
            <person name="Miyauchi S."/>
            <person name="Serrano A."/>
            <person name="Linde D."/>
            <person name="Babiker R."/>
            <person name="Drula E."/>
            <person name="Ayuso-Fernandez I."/>
            <person name="Pacheco R."/>
            <person name="Padilla G."/>
            <person name="Ferreira P."/>
            <person name="Barriuso J."/>
            <person name="Kellner H."/>
            <person name="Castanera R."/>
            <person name="Alfaro M."/>
            <person name="Ramirez L."/>
            <person name="Pisabarro A.G."/>
            <person name="Kuo A."/>
            <person name="Tritt A."/>
            <person name="Lipzen A."/>
            <person name="He G."/>
            <person name="Yan M."/>
            <person name="Ng V."/>
            <person name="Cullen D."/>
            <person name="Martin F."/>
            <person name="Rosso M.-N."/>
            <person name="Henrissat B."/>
            <person name="Hibbett D."/>
            <person name="Martinez A.T."/>
            <person name="Grigoriev I.V."/>
        </authorList>
    </citation>
    <scope>NUCLEOTIDE SEQUENCE</scope>
    <source>
        <strain evidence="10">AH 44721</strain>
    </source>
</reference>
<keyword evidence="3" id="KW-0349">Heme</keyword>
<keyword evidence="6" id="KW-0408">Iron</keyword>
<comment type="caution">
    <text evidence="10">The sequence shown here is derived from an EMBL/GenBank/DDBJ whole genome shotgun (WGS) entry which is preliminary data.</text>
</comment>
<keyword evidence="4" id="KW-0479">Metal-binding</keyword>
<keyword evidence="11" id="KW-1185">Reference proteome</keyword>
<name>A0A9P5THJ4_GYMJU</name>
<dbReference type="SUPFAM" id="SSF47571">
    <property type="entry name" value="Cloroperoxidase"/>
    <property type="match status" value="1"/>
</dbReference>
<keyword evidence="2 10" id="KW-0575">Peroxidase</keyword>
<feature type="signal peptide" evidence="8">
    <location>
        <begin position="1"/>
        <end position="21"/>
    </location>
</feature>
<feature type="domain" description="Heme haloperoxidase family profile" evidence="9">
    <location>
        <begin position="66"/>
        <end position="294"/>
    </location>
</feature>
<evidence type="ECO:0000313" key="11">
    <source>
        <dbReference type="Proteomes" id="UP000724874"/>
    </source>
</evidence>
<gene>
    <name evidence="10" type="primary">HTP2</name>
    <name evidence="10" type="ORF">CPB84DRAFT_1688891</name>
</gene>
<dbReference type="Gene3D" id="1.10.489.10">
    <property type="entry name" value="Chloroperoxidase-like"/>
    <property type="match status" value="1"/>
</dbReference>
<dbReference type="Proteomes" id="UP000724874">
    <property type="component" value="Unassembled WGS sequence"/>
</dbReference>
<dbReference type="PANTHER" id="PTHR33577">
    <property type="entry name" value="STERIGMATOCYSTIN BIOSYNTHESIS PEROXIDASE STCC-RELATED"/>
    <property type="match status" value="1"/>
</dbReference>
<evidence type="ECO:0000256" key="5">
    <source>
        <dbReference type="ARBA" id="ARBA00023002"/>
    </source>
</evidence>
<sequence length="382" mass="41621">MRLPVPSSFLILSTIISTVIAFPAHASLAGLSREALESILPTLEIRAPPKPQAPMKDTSAKLVNDAAHPWKPLAPADIRGPCPGLNTLASHGWLPRDGIASPSQIIEAVQEGFNMEYGLALFVTYGSHLVDGNLVTDRLSIGGKTSFTGPDPPAPAIVGGLNTHAVFEGDTSMTRADFFFGDNHDFNETLFDEFVDFSNRFGGGKYNFSVAAEHRFQRIQDSIATNPNMTFVSPRYFTAYAESVFPINFFVDGRLNTFELDLDVARGFFQDSRMPDGFFRANGSKSTEGIDFVAAQHPIEPGRNVNGINSYVVDPTSADFSTFCLLYENFVNQTVKGLYPNPTGALRDALDANLDYFFQGLTIFNGDGPGACVQVFPYGKDE</sequence>
<dbReference type="Pfam" id="PF01328">
    <property type="entry name" value="Peroxidase_2"/>
    <property type="match status" value="1"/>
</dbReference>
<evidence type="ECO:0000313" key="10">
    <source>
        <dbReference type="EMBL" id="KAF8876978.1"/>
    </source>
</evidence>
<dbReference type="PANTHER" id="PTHR33577:SF16">
    <property type="entry name" value="HEME HALOPEROXIDASE FAMILY PROFILE DOMAIN-CONTAINING PROTEIN"/>
    <property type="match status" value="1"/>
</dbReference>
<feature type="chain" id="PRO_5040364560" evidence="8">
    <location>
        <begin position="22"/>
        <end position="382"/>
    </location>
</feature>
<evidence type="ECO:0000256" key="7">
    <source>
        <dbReference type="ARBA" id="ARBA00025795"/>
    </source>
</evidence>
<dbReference type="PROSITE" id="PS51405">
    <property type="entry name" value="HEME_HALOPEROXIDASE"/>
    <property type="match status" value="1"/>
</dbReference>
<dbReference type="GO" id="GO:0004601">
    <property type="term" value="F:peroxidase activity"/>
    <property type="evidence" value="ECO:0007669"/>
    <property type="project" value="UniProtKB-KW"/>
</dbReference>
<keyword evidence="5" id="KW-0560">Oxidoreductase</keyword>
<organism evidence="10 11">
    <name type="scientific">Gymnopilus junonius</name>
    <name type="common">Spectacular rustgill mushroom</name>
    <name type="synonym">Gymnopilus spectabilis subsp. junonius</name>
    <dbReference type="NCBI Taxonomy" id="109634"/>
    <lineage>
        <taxon>Eukaryota</taxon>
        <taxon>Fungi</taxon>
        <taxon>Dikarya</taxon>
        <taxon>Basidiomycota</taxon>
        <taxon>Agaricomycotina</taxon>
        <taxon>Agaricomycetes</taxon>
        <taxon>Agaricomycetidae</taxon>
        <taxon>Agaricales</taxon>
        <taxon>Agaricineae</taxon>
        <taxon>Hymenogastraceae</taxon>
        <taxon>Gymnopilus</taxon>
    </lineage>
</organism>
<comment type="cofactor">
    <cofactor evidence="1">
        <name>heme b</name>
        <dbReference type="ChEBI" id="CHEBI:60344"/>
    </cofactor>
</comment>